<dbReference type="Proteomes" id="UP000008810">
    <property type="component" value="Chromosome 3"/>
</dbReference>
<reference evidence="2 3" key="1">
    <citation type="journal article" date="2010" name="Nature">
        <title>Genome sequencing and analysis of the model grass Brachypodium distachyon.</title>
        <authorList>
            <consortium name="International Brachypodium Initiative"/>
        </authorList>
    </citation>
    <scope>NUCLEOTIDE SEQUENCE [LARGE SCALE GENOMIC DNA]</scope>
    <source>
        <strain evidence="2 3">Bd21</strain>
    </source>
</reference>
<evidence type="ECO:0000256" key="1">
    <source>
        <dbReference type="SAM" id="MobiDB-lite"/>
    </source>
</evidence>
<organism evidence="2">
    <name type="scientific">Brachypodium distachyon</name>
    <name type="common">Purple false brome</name>
    <name type="synonym">Trachynia distachya</name>
    <dbReference type="NCBI Taxonomy" id="15368"/>
    <lineage>
        <taxon>Eukaryota</taxon>
        <taxon>Viridiplantae</taxon>
        <taxon>Streptophyta</taxon>
        <taxon>Embryophyta</taxon>
        <taxon>Tracheophyta</taxon>
        <taxon>Spermatophyta</taxon>
        <taxon>Magnoliopsida</taxon>
        <taxon>Liliopsida</taxon>
        <taxon>Poales</taxon>
        <taxon>Poaceae</taxon>
        <taxon>BOP clade</taxon>
        <taxon>Pooideae</taxon>
        <taxon>Stipodae</taxon>
        <taxon>Brachypodieae</taxon>
        <taxon>Brachypodium</taxon>
    </lineage>
</organism>
<protein>
    <submittedName>
        <fullName evidence="2 3">Uncharacterized protein</fullName>
    </submittedName>
</protein>
<dbReference type="EMBL" id="CM000882">
    <property type="protein sequence ID" value="PNT66261.1"/>
    <property type="molecule type" value="Genomic_DNA"/>
</dbReference>
<dbReference type="Gramene" id="PNT66261">
    <property type="protein sequence ID" value="PNT66261"/>
    <property type="gene ID" value="BRADI_3g09215v3"/>
</dbReference>
<evidence type="ECO:0000313" key="2">
    <source>
        <dbReference type="EMBL" id="PNT66261.1"/>
    </source>
</evidence>
<dbReference type="InParanoid" id="A0A2K2CW52"/>
<proteinExistence type="predicted"/>
<keyword evidence="4" id="KW-1185">Reference proteome</keyword>
<reference evidence="3" key="3">
    <citation type="submission" date="2018-08" db="UniProtKB">
        <authorList>
            <consortium name="EnsemblPlants"/>
        </authorList>
    </citation>
    <scope>IDENTIFICATION</scope>
    <source>
        <strain evidence="3">cv. Bd21</strain>
    </source>
</reference>
<feature type="region of interest" description="Disordered" evidence="1">
    <location>
        <begin position="1"/>
        <end position="65"/>
    </location>
</feature>
<gene>
    <name evidence="2" type="ORF">BRADI_3g09215v3</name>
</gene>
<reference evidence="2" key="2">
    <citation type="submission" date="2017-06" db="EMBL/GenBank/DDBJ databases">
        <title>WGS assembly of Brachypodium distachyon.</title>
        <authorList>
            <consortium name="The International Brachypodium Initiative"/>
            <person name="Lucas S."/>
            <person name="Harmon-Smith M."/>
            <person name="Lail K."/>
            <person name="Tice H."/>
            <person name="Grimwood J."/>
            <person name="Bruce D."/>
            <person name="Barry K."/>
            <person name="Shu S."/>
            <person name="Lindquist E."/>
            <person name="Wang M."/>
            <person name="Pitluck S."/>
            <person name="Vogel J.P."/>
            <person name="Garvin D.F."/>
            <person name="Mockler T.C."/>
            <person name="Schmutz J."/>
            <person name="Rokhsar D."/>
            <person name="Bevan M.W."/>
        </authorList>
    </citation>
    <scope>NUCLEOTIDE SEQUENCE</scope>
    <source>
        <strain evidence="2">Bd21</strain>
    </source>
</reference>
<sequence>METSSDSDERWRQESSDAGVTQVIVGSGEEGGALGPSMRSSRARRGGAEKQIGTGGAWPEVEKKARGRGGSRALGILGVAWGLLGVDAVLEEGVAGAGRAKMGEASSDRELQVFGGEDGRSQGVICKDPSVLAPDKWARRAT</sequence>
<dbReference type="EnsemblPlants" id="PNT66261">
    <property type="protein sequence ID" value="PNT66261"/>
    <property type="gene ID" value="BRADI_3g09215v3"/>
</dbReference>
<dbReference type="AlphaFoldDB" id="A0A2K2CW52"/>
<evidence type="ECO:0000313" key="4">
    <source>
        <dbReference type="Proteomes" id="UP000008810"/>
    </source>
</evidence>
<evidence type="ECO:0000313" key="3">
    <source>
        <dbReference type="EnsemblPlants" id="PNT66261"/>
    </source>
</evidence>
<accession>A0A2K2CW52</accession>
<name>A0A2K2CW52_BRADI</name>